<dbReference type="InterPro" id="IPR020631">
    <property type="entry name" value="THF_DH/CycHdrlase_NAD-bd_dom"/>
</dbReference>
<dbReference type="GO" id="GO:0004487">
    <property type="term" value="F:methylenetetrahydrofolate dehydrogenase (NAD+) activity"/>
    <property type="evidence" value="ECO:0007669"/>
    <property type="project" value="TreeGrafter"/>
</dbReference>
<dbReference type="GO" id="GO:0006730">
    <property type="term" value="P:one-carbon metabolic process"/>
    <property type="evidence" value="ECO:0007669"/>
    <property type="project" value="UniProtKB-KW"/>
</dbReference>
<dbReference type="SUPFAM" id="SSF51735">
    <property type="entry name" value="NAD(P)-binding Rossmann-fold domains"/>
    <property type="match status" value="1"/>
</dbReference>
<dbReference type="GO" id="GO:0004488">
    <property type="term" value="F:methylenetetrahydrofolate dehydrogenase (NADP+) activity"/>
    <property type="evidence" value="ECO:0007669"/>
    <property type="project" value="InterPro"/>
</dbReference>
<dbReference type="SUPFAM" id="SSF53223">
    <property type="entry name" value="Aminoacid dehydrogenase-like, N-terminal domain"/>
    <property type="match status" value="1"/>
</dbReference>
<accession>A0AAN7TQ72</accession>
<keyword evidence="1" id="KW-0554">One-carbon metabolism</keyword>
<evidence type="ECO:0000259" key="2">
    <source>
        <dbReference type="Pfam" id="PF00763"/>
    </source>
</evidence>
<evidence type="ECO:0000313" key="4">
    <source>
        <dbReference type="EMBL" id="KAK5578282.1"/>
    </source>
</evidence>
<dbReference type="InterPro" id="IPR036291">
    <property type="entry name" value="NAD(P)-bd_dom_sf"/>
</dbReference>
<evidence type="ECO:0008006" key="6">
    <source>
        <dbReference type="Google" id="ProtNLM"/>
    </source>
</evidence>
<proteinExistence type="predicted"/>
<dbReference type="GO" id="GO:0005829">
    <property type="term" value="C:cytosol"/>
    <property type="evidence" value="ECO:0007669"/>
    <property type="project" value="TreeGrafter"/>
</dbReference>
<dbReference type="EMBL" id="JAVFKY010000004">
    <property type="protein sequence ID" value="KAK5578282.1"/>
    <property type="molecule type" value="Genomic_DNA"/>
</dbReference>
<feature type="domain" description="Tetrahydrofolate dehydrogenase/cyclohydrolase catalytic" evidence="2">
    <location>
        <begin position="16"/>
        <end position="122"/>
    </location>
</feature>
<name>A0AAN7TQ72_9MYCE</name>
<protein>
    <recommendedName>
        <fullName evidence="6">Methylenetetrahydrofolate dehydrogenase</fullName>
    </recommendedName>
</protein>
<sequence length="313" mass="35040">MEEYKEIMQAKKGKVDVTPIANFFREEVKQQITKNCWKPRVVAFLTSDDQGAIDYSKWTKLACQKDGIEFLLKRVERVDLEDLIIEANNDPCVHGILVYYPVFGGMMDSYIQDVVSPTKDVEGLSTTNRFNLYHNIRYMDGETATKKCVIPCTPLAMVKIIDNLGIYDKSLTMGEHLKGKTVTIINRSEIVGRPLAAMLANDGAIVYSIDINGIIIFQAGKRHGTIKMSETTVTREEAISKSDILILGVPSPNYKVNSDLIQDGTIVINFAGCLNVEESIQEKSILVPTIGKVTIAMLERNLLRLFNNQISNK</sequence>
<evidence type="ECO:0000313" key="5">
    <source>
        <dbReference type="Proteomes" id="UP001344447"/>
    </source>
</evidence>
<feature type="domain" description="Tetrahydrofolate dehydrogenase/cyclohydrolase NAD(P)-binding" evidence="3">
    <location>
        <begin position="151"/>
        <end position="307"/>
    </location>
</feature>
<dbReference type="FunFam" id="3.40.50.720:FF:001447">
    <property type="entry name" value="Methylenetetrahydrofolate dehydrogenase"/>
    <property type="match status" value="1"/>
</dbReference>
<organism evidence="4 5">
    <name type="scientific">Dictyostelium firmibasis</name>
    <dbReference type="NCBI Taxonomy" id="79012"/>
    <lineage>
        <taxon>Eukaryota</taxon>
        <taxon>Amoebozoa</taxon>
        <taxon>Evosea</taxon>
        <taxon>Eumycetozoa</taxon>
        <taxon>Dictyostelia</taxon>
        <taxon>Dictyosteliales</taxon>
        <taxon>Dictyosteliaceae</taxon>
        <taxon>Dictyostelium</taxon>
    </lineage>
</organism>
<dbReference type="Pfam" id="PF02882">
    <property type="entry name" value="THF_DHG_CYH_C"/>
    <property type="match status" value="1"/>
</dbReference>
<dbReference type="Pfam" id="PF00763">
    <property type="entry name" value="THF_DHG_CYH"/>
    <property type="match status" value="1"/>
</dbReference>
<dbReference type="InterPro" id="IPR035812">
    <property type="entry name" value="m-THF_DH_NAD-bd"/>
</dbReference>
<dbReference type="PANTHER" id="PTHR48099">
    <property type="entry name" value="C-1-TETRAHYDROFOLATE SYNTHASE, CYTOPLASMIC-RELATED"/>
    <property type="match status" value="1"/>
</dbReference>
<dbReference type="AlphaFoldDB" id="A0AAN7TQ72"/>
<evidence type="ECO:0000259" key="3">
    <source>
        <dbReference type="Pfam" id="PF02882"/>
    </source>
</evidence>
<dbReference type="PRINTS" id="PR00085">
    <property type="entry name" value="THFDHDRGNASE"/>
</dbReference>
<reference evidence="4 5" key="1">
    <citation type="submission" date="2023-11" db="EMBL/GenBank/DDBJ databases">
        <title>Dfirmibasis_genome.</title>
        <authorList>
            <person name="Edelbroek B."/>
            <person name="Kjellin J."/>
            <person name="Jerlstrom-Hultqvist J."/>
            <person name="Soderbom F."/>
        </authorList>
    </citation>
    <scope>NUCLEOTIDE SEQUENCE [LARGE SCALE GENOMIC DNA]</scope>
    <source>
        <strain evidence="4 5">TNS-C-14</strain>
    </source>
</reference>
<dbReference type="CDD" id="cd01079">
    <property type="entry name" value="NAD_bind_m-THF_DH"/>
    <property type="match status" value="1"/>
</dbReference>
<dbReference type="Gene3D" id="3.40.50.10860">
    <property type="entry name" value="Leucine Dehydrogenase, chain A, domain 1"/>
    <property type="match status" value="1"/>
</dbReference>
<dbReference type="InterPro" id="IPR020630">
    <property type="entry name" value="THF_DH/CycHdrlase_cat_dom"/>
</dbReference>
<evidence type="ECO:0000256" key="1">
    <source>
        <dbReference type="ARBA" id="ARBA00022563"/>
    </source>
</evidence>
<dbReference type="InterPro" id="IPR046346">
    <property type="entry name" value="Aminoacid_DH-like_N_sf"/>
</dbReference>
<comment type="caution">
    <text evidence="4">The sequence shown here is derived from an EMBL/GenBank/DDBJ whole genome shotgun (WGS) entry which is preliminary data.</text>
</comment>
<gene>
    <name evidence="4" type="ORF">RB653_003238</name>
</gene>
<dbReference type="Gene3D" id="3.40.50.720">
    <property type="entry name" value="NAD(P)-binding Rossmann-like Domain"/>
    <property type="match status" value="1"/>
</dbReference>
<keyword evidence="5" id="KW-1185">Reference proteome</keyword>
<dbReference type="Proteomes" id="UP001344447">
    <property type="component" value="Unassembled WGS sequence"/>
</dbReference>
<dbReference type="PANTHER" id="PTHR48099:SF3">
    <property type="entry name" value="METHYLENETETRAHYDROFOLATE DEHYDROGENASE [NAD(+)]"/>
    <property type="match status" value="1"/>
</dbReference>
<dbReference type="GO" id="GO:0009113">
    <property type="term" value="P:purine nucleobase biosynthetic process"/>
    <property type="evidence" value="ECO:0007669"/>
    <property type="project" value="TreeGrafter"/>
</dbReference>
<dbReference type="InterPro" id="IPR000672">
    <property type="entry name" value="THF_DH/CycHdrlase"/>
</dbReference>